<dbReference type="RefSeq" id="WP_378589392.1">
    <property type="nucleotide sequence ID" value="NZ_JBHSKD010000008.1"/>
</dbReference>
<reference evidence="3" key="1">
    <citation type="journal article" date="2019" name="Int. J. Syst. Evol. Microbiol.">
        <title>The Global Catalogue of Microorganisms (GCM) 10K type strain sequencing project: providing services to taxonomists for standard genome sequencing and annotation.</title>
        <authorList>
            <consortium name="The Broad Institute Genomics Platform"/>
            <consortium name="The Broad Institute Genome Sequencing Center for Infectious Disease"/>
            <person name="Wu L."/>
            <person name="Ma J."/>
        </authorList>
    </citation>
    <scope>NUCLEOTIDE SEQUENCE [LARGE SCALE GENOMIC DNA]</scope>
    <source>
        <strain evidence="3">DFY41</strain>
    </source>
</reference>
<feature type="compositionally biased region" description="Low complexity" evidence="1">
    <location>
        <begin position="8"/>
        <end position="21"/>
    </location>
</feature>
<proteinExistence type="predicted"/>
<feature type="compositionally biased region" description="Basic and acidic residues" evidence="1">
    <location>
        <begin position="22"/>
        <end position="39"/>
    </location>
</feature>
<accession>A0ABW0BHM9</accession>
<evidence type="ECO:0000256" key="1">
    <source>
        <dbReference type="SAM" id="MobiDB-lite"/>
    </source>
</evidence>
<evidence type="ECO:0000313" key="3">
    <source>
        <dbReference type="Proteomes" id="UP001596087"/>
    </source>
</evidence>
<organism evidence="2 3">
    <name type="scientific">Nocardioides taihuensis</name>
    <dbReference type="NCBI Taxonomy" id="1835606"/>
    <lineage>
        <taxon>Bacteria</taxon>
        <taxon>Bacillati</taxon>
        <taxon>Actinomycetota</taxon>
        <taxon>Actinomycetes</taxon>
        <taxon>Propionibacteriales</taxon>
        <taxon>Nocardioidaceae</taxon>
        <taxon>Nocardioides</taxon>
    </lineage>
</organism>
<protein>
    <submittedName>
        <fullName evidence="2">Uncharacterized protein</fullName>
    </submittedName>
</protein>
<dbReference type="Proteomes" id="UP001596087">
    <property type="component" value="Unassembled WGS sequence"/>
</dbReference>
<sequence>MSTTEPQGPTMTTGPATTTGPARRDLVEAWYDDPTRRPDALAPDPVAPPLPARPGSHAGDDTGVEEVARRVVKRLLDTEQAMLRHLEAIEAEAERRTDLLMAQAELDAELIRLNARREAHRIAMGAGAPATPELEADRRTLDELTDSLARFADEVDALHPTDSSASHRAH</sequence>
<dbReference type="EMBL" id="JBHSKD010000008">
    <property type="protein sequence ID" value="MFC5176819.1"/>
    <property type="molecule type" value="Genomic_DNA"/>
</dbReference>
<gene>
    <name evidence="2" type="ORF">ACFPGP_09060</name>
</gene>
<name>A0ABW0BHM9_9ACTN</name>
<feature type="region of interest" description="Disordered" evidence="1">
    <location>
        <begin position="1"/>
        <end position="64"/>
    </location>
</feature>
<keyword evidence="3" id="KW-1185">Reference proteome</keyword>
<comment type="caution">
    <text evidence="2">The sequence shown here is derived from an EMBL/GenBank/DDBJ whole genome shotgun (WGS) entry which is preliminary data.</text>
</comment>
<evidence type="ECO:0000313" key="2">
    <source>
        <dbReference type="EMBL" id="MFC5176819.1"/>
    </source>
</evidence>